<proteinExistence type="predicted"/>
<feature type="transmembrane region" description="Helical" evidence="1">
    <location>
        <begin position="15"/>
        <end position="41"/>
    </location>
</feature>
<name>A0A8D9BT49_9HEMI</name>
<feature type="transmembrane region" description="Helical" evidence="1">
    <location>
        <begin position="53"/>
        <end position="74"/>
    </location>
</feature>
<protein>
    <submittedName>
        <fullName evidence="2">Uncharacterized protein</fullName>
    </submittedName>
</protein>
<dbReference type="AlphaFoldDB" id="A0A8D9BT49"/>
<keyword evidence="1" id="KW-0472">Membrane</keyword>
<dbReference type="EMBL" id="HBUF01659479">
    <property type="protein sequence ID" value="CAG6788380.1"/>
    <property type="molecule type" value="Transcribed_RNA"/>
</dbReference>
<keyword evidence="1" id="KW-1133">Transmembrane helix</keyword>
<evidence type="ECO:0000313" key="2">
    <source>
        <dbReference type="EMBL" id="CAG6788380.1"/>
    </source>
</evidence>
<evidence type="ECO:0000256" key="1">
    <source>
        <dbReference type="SAM" id="Phobius"/>
    </source>
</evidence>
<keyword evidence="1" id="KW-0812">Transmembrane</keyword>
<reference evidence="2" key="1">
    <citation type="submission" date="2021-05" db="EMBL/GenBank/DDBJ databases">
        <authorList>
            <person name="Alioto T."/>
            <person name="Alioto T."/>
            <person name="Gomez Garrido J."/>
        </authorList>
    </citation>
    <scope>NUCLEOTIDE SEQUENCE</scope>
</reference>
<feature type="transmembrane region" description="Helical" evidence="1">
    <location>
        <begin position="86"/>
        <end position="108"/>
    </location>
</feature>
<sequence>MMWHTLFGLFDSSRLFIFNVFVLLDGSLCSQLVWVLIFLRVTLLLRRGCSKDLLARFPTSTSFFFGLVLFLMPLPSCSRLVVGVEFILALVSDLFPVSSCKLLSSFLARIL</sequence>
<accession>A0A8D9BT49</accession>
<organism evidence="2">
    <name type="scientific">Cacopsylla melanoneura</name>
    <dbReference type="NCBI Taxonomy" id="428564"/>
    <lineage>
        <taxon>Eukaryota</taxon>
        <taxon>Metazoa</taxon>
        <taxon>Ecdysozoa</taxon>
        <taxon>Arthropoda</taxon>
        <taxon>Hexapoda</taxon>
        <taxon>Insecta</taxon>
        <taxon>Pterygota</taxon>
        <taxon>Neoptera</taxon>
        <taxon>Paraneoptera</taxon>
        <taxon>Hemiptera</taxon>
        <taxon>Sternorrhyncha</taxon>
        <taxon>Psylloidea</taxon>
        <taxon>Psyllidae</taxon>
        <taxon>Psyllinae</taxon>
        <taxon>Cacopsylla</taxon>
    </lineage>
</organism>